<evidence type="ECO:0000313" key="2">
    <source>
        <dbReference type="EMBL" id="KSU84934.1"/>
    </source>
</evidence>
<dbReference type="EMBL" id="LNQN01000001">
    <property type="protein sequence ID" value="KSU84934.1"/>
    <property type="molecule type" value="Genomic_DNA"/>
</dbReference>
<dbReference type="AlphaFoldDB" id="A0A0V8JCN7"/>
<sequence length="62" mass="6868">MKAENIIFLVIAVLTTFSIALIGVAIGQHSWLIAIIAIVAVFFLMGFGFSLKKKFRERNNNA</sequence>
<feature type="transmembrane region" description="Helical" evidence="1">
    <location>
        <begin position="32"/>
        <end position="51"/>
    </location>
</feature>
<keyword evidence="1" id="KW-0472">Membrane</keyword>
<comment type="caution">
    <text evidence="2">The sequence shown here is derived from an EMBL/GenBank/DDBJ whole genome shotgun (WGS) entry which is preliminary data.</text>
</comment>
<dbReference type="RefSeq" id="WP_061969164.1">
    <property type="nucleotide sequence ID" value="NZ_CP126109.1"/>
</dbReference>
<keyword evidence="3" id="KW-1185">Reference proteome</keyword>
<keyword evidence="1" id="KW-0812">Transmembrane</keyword>
<accession>A0A0V8JCN7</accession>
<evidence type="ECO:0008006" key="4">
    <source>
        <dbReference type="Google" id="ProtNLM"/>
    </source>
</evidence>
<protein>
    <recommendedName>
        <fullName evidence="4">YlaF family protein</fullName>
    </recommendedName>
</protein>
<gene>
    <name evidence="2" type="ORF">AS030_05255</name>
</gene>
<organism evidence="2 3">
    <name type="scientific">Fictibacillus enclensis</name>
    <dbReference type="NCBI Taxonomy" id="1017270"/>
    <lineage>
        <taxon>Bacteria</taxon>
        <taxon>Bacillati</taxon>
        <taxon>Bacillota</taxon>
        <taxon>Bacilli</taxon>
        <taxon>Bacillales</taxon>
        <taxon>Fictibacillaceae</taxon>
        <taxon>Fictibacillus</taxon>
    </lineage>
</organism>
<dbReference type="Pfam" id="PF17259">
    <property type="entry name" value="DUF5325"/>
    <property type="match status" value="1"/>
</dbReference>
<evidence type="ECO:0000256" key="1">
    <source>
        <dbReference type="SAM" id="Phobius"/>
    </source>
</evidence>
<dbReference type="InterPro" id="IPR035211">
    <property type="entry name" value="DUF5325"/>
</dbReference>
<proteinExistence type="predicted"/>
<feature type="transmembrane region" description="Helical" evidence="1">
    <location>
        <begin position="7"/>
        <end position="26"/>
    </location>
</feature>
<dbReference type="Proteomes" id="UP000054099">
    <property type="component" value="Unassembled WGS sequence"/>
</dbReference>
<name>A0A0V8JCN7_9BACL</name>
<evidence type="ECO:0000313" key="3">
    <source>
        <dbReference type="Proteomes" id="UP000054099"/>
    </source>
</evidence>
<keyword evidence="1" id="KW-1133">Transmembrane helix</keyword>
<reference evidence="2 3" key="1">
    <citation type="journal article" date="2014" name="Antonie Van Leeuwenhoek">
        <title>Fictibacillus enclensis sp. nov., isolated from marine sediment.</title>
        <authorList>
            <person name="Dastager S.G."/>
            <person name="Mawlankar R."/>
            <person name="Srinivasan K."/>
            <person name="Tang S.K."/>
            <person name="Lee J.C."/>
            <person name="Ramana V.V."/>
            <person name="Shouche Y.S."/>
        </authorList>
    </citation>
    <scope>NUCLEOTIDE SEQUENCE [LARGE SCALE GENOMIC DNA]</scope>
    <source>
        <strain evidence="2 3">NIO-1003</strain>
    </source>
</reference>
<dbReference type="OrthoDB" id="2679959at2"/>